<dbReference type="GO" id="GO:0003677">
    <property type="term" value="F:DNA binding"/>
    <property type="evidence" value="ECO:0007669"/>
    <property type="project" value="UniProtKB-KW"/>
</dbReference>
<dbReference type="SUPFAM" id="SSF46955">
    <property type="entry name" value="Putative DNA-binding domain"/>
    <property type="match status" value="2"/>
</dbReference>
<keyword evidence="4" id="KW-0804">Transcription</keyword>
<dbReference type="Proteomes" id="UP000184010">
    <property type="component" value="Unassembled WGS sequence"/>
</dbReference>
<dbReference type="Pfam" id="PF00376">
    <property type="entry name" value="MerR"/>
    <property type="match status" value="2"/>
</dbReference>
<evidence type="ECO:0000256" key="4">
    <source>
        <dbReference type="ARBA" id="ARBA00023163"/>
    </source>
</evidence>
<evidence type="ECO:0000256" key="2">
    <source>
        <dbReference type="ARBA" id="ARBA00023015"/>
    </source>
</evidence>
<organism evidence="6 7">
    <name type="scientific">Desulfitobacterium chlororespirans DSM 11544</name>
    <dbReference type="NCBI Taxonomy" id="1121395"/>
    <lineage>
        <taxon>Bacteria</taxon>
        <taxon>Bacillati</taxon>
        <taxon>Bacillota</taxon>
        <taxon>Clostridia</taxon>
        <taxon>Eubacteriales</taxon>
        <taxon>Desulfitobacteriaceae</taxon>
        <taxon>Desulfitobacterium</taxon>
    </lineage>
</organism>
<keyword evidence="7" id="KW-1185">Reference proteome</keyword>
<reference evidence="7" key="1">
    <citation type="submission" date="2016-12" db="EMBL/GenBank/DDBJ databases">
        <authorList>
            <person name="Varghese N."/>
            <person name="Submissions S."/>
        </authorList>
    </citation>
    <scope>NUCLEOTIDE SEQUENCE [LARGE SCALE GENOMIC DNA]</scope>
    <source>
        <strain evidence="7">DSM 11544</strain>
    </source>
</reference>
<evidence type="ECO:0000259" key="5">
    <source>
        <dbReference type="PROSITE" id="PS50937"/>
    </source>
</evidence>
<sequence>MRVYEEIGLIPQPTRTKSGYRIYTNEHVAYYACIRIMLSGFSLTKIAKILTPVINKDIDTALWLANKAQADLQQEKIISQKMMENLFERIDKSQNSITQLLTVTEMSKLTGVPATTIRYWDKVGLLTAMRQTENNYRIFTIADIKKVHVIYAIKFASFASSKRYSVNIIRQQLDNFDYDNKEQIEKLAQDFYRYLDNLNRNQIKSIAALYHLCQQVEADIFEPLIGI</sequence>
<evidence type="ECO:0000256" key="1">
    <source>
        <dbReference type="ARBA" id="ARBA00022491"/>
    </source>
</evidence>
<keyword evidence="1" id="KW-0678">Repressor</keyword>
<dbReference type="Gene3D" id="1.10.1660.10">
    <property type="match status" value="2"/>
</dbReference>
<dbReference type="PANTHER" id="PTHR30204:SF69">
    <property type="entry name" value="MERR-FAMILY TRANSCRIPTIONAL REGULATOR"/>
    <property type="match status" value="1"/>
</dbReference>
<dbReference type="PANTHER" id="PTHR30204">
    <property type="entry name" value="REDOX-CYCLING DRUG-SENSING TRANSCRIPTIONAL ACTIVATOR SOXR"/>
    <property type="match status" value="1"/>
</dbReference>
<proteinExistence type="predicted"/>
<dbReference type="SMART" id="SM00422">
    <property type="entry name" value="HTH_MERR"/>
    <property type="match status" value="2"/>
</dbReference>
<gene>
    <name evidence="6" type="ORF">SAMN02745215_02660</name>
</gene>
<dbReference type="AlphaFoldDB" id="A0A1M7TX87"/>
<feature type="domain" description="HTH merR-type" evidence="5">
    <location>
        <begin position="100"/>
        <end position="150"/>
    </location>
</feature>
<dbReference type="InterPro" id="IPR009061">
    <property type="entry name" value="DNA-bd_dom_put_sf"/>
</dbReference>
<protein>
    <submittedName>
        <fullName evidence="6">DNA-binding transcriptional regulator, MerR family</fullName>
    </submittedName>
</protein>
<name>A0A1M7TX87_9FIRM</name>
<dbReference type="EMBL" id="FRDN01000008">
    <property type="protein sequence ID" value="SHN75341.1"/>
    <property type="molecule type" value="Genomic_DNA"/>
</dbReference>
<evidence type="ECO:0000313" key="6">
    <source>
        <dbReference type="EMBL" id="SHN75341.1"/>
    </source>
</evidence>
<evidence type="ECO:0000256" key="3">
    <source>
        <dbReference type="ARBA" id="ARBA00023125"/>
    </source>
</evidence>
<keyword evidence="3 6" id="KW-0238">DNA-binding</keyword>
<keyword evidence="2" id="KW-0805">Transcription regulation</keyword>
<dbReference type="InterPro" id="IPR000551">
    <property type="entry name" value="MerR-type_HTH_dom"/>
</dbReference>
<feature type="domain" description="HTH merR-type" evidence="5">
    <location>
        <begin position="1"/>
        <end position="52"/>
    </location>
</feature>
<evidence type="ECO:0000313" key="7">
    <source>
        <dbReference type="Proteomes" id="UP000184010"/>
    </source>
</evidence>
<dbReference type="InterPro" id="IPR047057">
    <property type="entry name" value="MerR_fam"/>
</dbReference>
<dbReference type="PROSITE" id="PS50937">
    <property type="entry name" value="HTH_MERR_2"/>
    <property type="match status" value="2"/>
</dbReference>
<accession>A0A1M7TX87</accession>
<dbReference type="STRING" id="1121395.SAMN02745215_02660"/>
<dbReference type="GO" id="GO:0003700">
    <property type="term" value="F:DNA-binding transcription factor activity"/>
    <property type="evidence" value="ECO:0007669"/>
    <property type="project" value="InterPro"/>
</dbReference>